<evidence type="ECO:0000313" key="1">
    <source>
        <dbReference type="EMBL" id="VYU14435.1"/>
    </source>
</evidence>
<name>A0A6N3CEZ0_9CLOT</name>
<reference evidence="1" key="1">
    <citation type="submission" date="2019-11" db="EMBL/GenBank/DDBJ databases">
        <authorList>
            <person name="Feng L."/>
        </authorList>
    </citation>
    <scope>NUCLEOTIDE SEQUENCE</scope>
    <source>
        <strain evidence="1">CTertiumLFYP3</strain>
    </source>
</reference>
<dbReference type="RefSeq" id="WP_156626084.1">
    <property type="nucleotide sequence ID" value="NZ_CACRTO010000017.1"/>
</dbReference>
<accession>A0A6N3CEZ0</accession>
<dbReference type="AlphaFoldDB" id="A0A6N3CEZ0"/>
<protein>
    <recommendedName>
        <fullName evidence="2">DUF1573 domain-containing protein</fullName>
    </recommendedName>
</protein>
<dbReference type="EMBL" id="CACRTO010000017">
    <property type="protein sequence ID" value="VYU14435.1"/>
    <property type="molecule type" value="Genomic_DNA"/>
</dbReference>
<organism evidence="1">
    <name type="scientific">Clostridium tertium</name>
    <dbReference type="NCBI Taxonomy" id="1559"/>
    <lineage>
        <taxon>Bacteria</taxon>
        <taxon>Bacillati</taxon>
        <taxon>Bacillota</taxon>
        <taxon>Clostridia</taxon>
        <taxon>Eubacteriales</taxon>
        <taxon>Clostridiaceae</taxon>
        <taxon>Clostridium</taxon>
    </lineage>
</organism>
<proteinExistence type="predicted"/>
<gene>
    <name evidence="1" type="ORF">CTLFYP3_01588</name>
</gene>
<sequence length="158" mass="18231">MKDIIFDNFQNDVNESLLRHRSILDIMTKLTESNSRVNRALAKAVTDCGCINIYAKKQDIPSKINELSYLKKSQKSNDEFGLDNQDSYSENLSQQLTHHITHQLEGTLCNNCREIIENEIGNNIFYLTSLCNSLDLNLYDILLKEENKINILGKYTLR</sequence>
<evidence type="ECO:0008006" key="2">
    <source>
        <dbReference type="Google" id="ProtNLM"/>
    </source>
</evidence>